<evidence type="ECO:0000256" key="2">
    <source>
        <dbReference type="PROSITE-ProRule" id="PRU00358"/>
    </source>
</evidence>
<dbReference type="InterPro" id="IPR003105">
    <property type="entry name" value="SRA_YDG"/>
</dbReference>
<dbReference type="GO" id="GO:0044027">
    <property type="term" value="P:negative regulation of gene expression via chromosomal CpG island methylation"/>
    <property type="evidence" value="ECO:0007669"/>
    <property type="project" value="TreeGrafter"/>
</dbReference>
<dbReference type="Pfam" id="PF02182">
    <property type="entry name" value="SAD_SRA"/>
    <property type="match status" value="1"/>
</dbReference>
<feature type="region of interest" description="Disordered" evidence="3">
    <location>
        <begin position="23"/>
        <end position="52"/>
    </location>
</feature>
<dbReference type="STRING" id="1392247.A0A3N4KHQ4"/>
<dbReference type="GO" id="GO:0005634">
    <property type="term" value="C:nucleus"/>
    <property type="evidence" value="ECO:0007669"/>
    <property type="project" value="UniProtKB-SubCell"/>
</dbReference>
<comment type="subcellular location">
    <subcellularLocation>
        <location evidence="2">Nucleus</location>
    </subcellularLocation>
</comment>
<evidence type="ECO:0000313" key="6">
    <source>
        <dbReference type="Proteomes" id="UP000277580"/>
    </source>
</evidence>
<accession>A0A3N4KHQ4</accession>
<dbReference type="SUPFAM" id="SSF88697">
    <property type="entry name" value="PUA domain-like"/>
    <property type="match status" value="1"/>
</dbReference>
<dbReference type="InterPro" id="IPR045134">
    <property type="entry name" value="UHRF1/2-like"/>
</dbReference>
<dbReference type="InParanoid" id="A0A3N4KHQ4"/>
<gene>
    <name evidence="5" type="ORF">P167DRAFT_547576</name>
</gene>
<organism evidence="5 6">
    <name type="scientific">Morchella conica CCBAS932</name>
    <dbReference type="NCBI Taxonomy" id="1392247"/>
    <lineage>
        <taxon>Eukaryota</taxon>
        <taxon>Fungi</taxon>
        <taxon>Dikarya</taxon>
        <taxon>Ascomycota</taxon>
        <taxon>Pezizomycotina</taxon>
        <taxon>Pezizomycetes</taxon>
        <taxon>Pezizales</taxon>
        <taxon>Morchellaceae</taxon>
        <taxon>Morchella</taxon>
    </lineage>
</organism>
<dbReference type="Proteomes" id="UP000277580">
    <property type="component" value="Unassembled WGS sequence"/>
</dbReference>
<dbReference type="SMART" id="SM00466">
    <property type="entry name" value="SRA"/>
    <property type="match status" value="1"/>
</dbReference>
<dbReference type="Gene3D" id="2.30.280.10">
    <property type="entry name" value="SRA-YDG"/>
    <property type="match status" value="1"/>
</dbReference>
<dbReference type="OrthoDB" id="2270193at2759"/>
<dbReference type="PANTHER" id="PTHR14140">
    <property type="entry name" value="E3 UBIQUITIN-PROTEIN LIGASE UHRF-RELATED"/>
    <property type="match status" value="1"/>
</dbReference>
<sequence length="123" mass="13573">MGGIHGRIQSGAFSVVISGNVDYEDTDADQGDTVFYSGSRGNRKDEDLRGSDVPPVLTNATMSLIKSEQTGRAVRLLRSQKDSRWAPSVGIRYDGLYRVVSHVTLTTEEGIGFYRFTLSRLIE</sequence>
<name>A0A3N4KHQ4_9PEZI</name>
<proteinExistence type="predicted"/>
<dbReference type="PROSITE" id="PS51015">
    <property type="entry name" value="YDG"/>
    <property type="match status" value="1"/>
</dbReference>
<dbReference type="EMBL" id="ML119146">
    <property type="protein sequence ID" value="RPB10030.1"/>
    <property type="molecule type" value="Genomic_DNA"/>
</dbReference>
<evidence type="ECO:0000256" key="1">
    <source>
        <dbReference type="ARBA" id="ARBA00023242"/>
    </source>
</evidence>
<dbReference type="AlphaFoldDB" id="A0A3N4KHQ4"/>
<feature type="domain" description="YDG" evidence="4">
    <location>
        <begin position="1"/>
        <end position="120"/>
    </location>
</feature>
<dbReference type="GO" id="GO:0016567">
    <property type="term" value="P:protein ubiquitination"/>
    <property type="evidence" value="ECO:0007669"/>
    <property type="project" value="TreeGrafter"/>
</dbReference>
<evidence type="ECO:0000259" key="4">
    <source>
        <dbReference type="PROSITE" id="PS51015"/>
    </source>
</evidence>
<dbReference type="InterPro" id="IPR015947">
    <property type="entry name" value="PUA-like_sf"/>
</dbReference>
<dbReference type="InterPro" id="IPR036987">
    <property type="entry name" value="SRA-YDG_sf"/>
</dbReference>
<dbReference type="PANTHER" id="PTHR14140:SF27">
    <property type="entry name" value="OS04G0289800 PROTEIN"/>
    <property type="match status" value="1"/>
</dbReference>
<evidence type="ECO:0000313" key="5">
    <source>
        <dbReference type="EMBL" id="RPB10030.1"/>
    </source>
</evidence>
<dbReference type="GO" id="GO:0061630">
    <property type="term" value="F:ubiquitin protein ligase activity"/>
    <property type="evidence" value="ECO:0007669"/>
    <property type="project" value="TreeGrafter"/>
</dbReference>
<protein>
    <recommendedName>
        <fullName evidence="4">YDG domain-containing protein</fullName>
    </recommendedName>
</protein>
<keyword evidence="1 2" id="KW-0539">Nucleus</keyword>
<evidence type="ECO:0000256" key="3">
    <source>
        <dbReference type="SAM" id="MobiDB-lite"/>
    </source>
</evidence>
<reference evidence="5 6" key="1">
    <citation type="journal article" date="2018" name="Nat. Ecol. Evol.">
        <title>Pezizomycetes genomes reveal the molecular basis of ectomycorrhizal truffle lifestyle.</title>
        <authorList>
            <person name="Murat C."/>
            <person name="Payen T."/>
            <person name="Noel B."/>
            <person name="Kuo A."/>
            <person name="Morin E."/>
            <person name="Chen J."/>
            <person name="Kohler A."/>
            <person name="Krizsan K."/>
            <person name="Balestrini R."/>
            <person name="Da Silva C."/>
            <person name="Montanini B."/>
            <person name="Hainaut M."/>
            <person name="Levati E."/>
            <person name="Barry K.W."/>
            <person name="Belfiori B."/>
            <person name="Cichocki N."/>
            <person name="Clum A."/>
            <person name="Dockter R.B."/>
            <person name="Fauchery L."/>
            <person name="Guy J."/>
            <person name="Iotti M."/>
            <person name="Le Tacon F."/>
            <person name="Lindquist E.A."/>
            <person name="Lipzen A."/>
            <person name="Malagnac F."/>
            <person name="Mello A."/>
            <person name="Molinier V."/>
            <person name="Miyauchi S."/>
            <person name="Poulain J."/>
            <person name="Riccioni C."/>
            <person name="Rubini A."/>
            <person name="Sitrit Y."/>
            <person name="Splivallo R."/>
            <person name="Traeger S."/>
            <person name="Wang M."/>
            <person name="Zifcakova L."/>
            <person name="Wipf D."/>
            <person name="Zambonelli A."/>
            <person name="Paolocci F."/>
            <person name="Nowrousian M."/>
            <person name="Ottonello S."/>
            <person name="Baldrian P."/>
            <person name="Spatafora J.W."/>
            <person name="Henrissat B."/>
            <person name="Nagy L.G."/>
            <person name="Aury J.M."/>
            <person name="Wincker P."/>
            <person name="Grigoriev I.V."/>
            <person name="Bonfante P."/>
            <person name="Martin F.M."/>
        </authorList>
    </citation>
    <scope>NUCLEOTIDE SEQUENCE [LARGE SCALE GENOMIC DNA]</scope>
    <source>
        <strain evidence="5 6">CCBAS932</strain>
    </source>
</reference>
<keyword evidence="6" id="KW-1185">Reference proteome</keyword>